<reference evidence="1" key="1">
    <citation type="journal article" date="2014" name="Front. Microbiol.">
        <title>High frequency of phylogenetically diverse reductive dehalogenase-homologous genes in deep subseafloor sedimentary metagenomes.</title>
        <authorList>
            <person name="Kawai M."/>
            <person name="Futagami T."/>
            <person name="Toyoda A."/>
            <person name="Takaki Y."/>
            <person name="Nishi S."/>
            <person name="Hori S."/>
            <person name="Arai W."/>
            <person name="Tsubouchi T."/>
            <person name="Morono Y."/>
            <person name="Uchiyama I."/>
            <person name="Ito T."/>
            <person name="Fujiyama A."/>
            <person name="Inagaki F."/>
            <person name="Takami H."/>
        </authorList>
    </citation>
    <scope>NUCLEOTIDE SEQUENCE</scope>
    <source>
        <strain evidence="1">Expedition CK06-06</strain>
    </source>
</reference>
<evidence type="ECO:0000313" key="1">
    <source>
        <dbReference type="EMBL" id="GAH62837.1"/>
    </source>
</evidence>
<name>X1H086_9ZZZZ</name>
<dbReference type="AlphaFoldDB" id="X1H086"/>
<organism evidence="1">
    <name type="scientific">marine sediment metagenome</name>
    <dbReference type="NCBI Taxonomy" id="412755"/>
    <lineage>
        <taxon>unclassified sequences</taxon>
        <taxon>metagenomes</taxon>
        <taxon>ecological metagenomes</taxon>
    </lineage>
</organism>
<accession>X1H086</accession>
<dbReference type="EMBL" id="BARU01032994">
    <property type="protein sequence ID" value="GAH62837.1"/>
    <property type="molecule type" value="Genomic_DNA"/>
</dbReference>
<gene>
    <name evidence="1" type="ORF">S03H2_51958</name>
</gene>
<evidence type="ECO:0008006" key="2">
    <source>
        <dbReference type="Google" id="ProtNLM"/>
    </source>
</evidence>
<proteinExistence type="predicted"/>
<sequence>MARYLNYISKVMCGNCRYKGRIKIPVGLAIEQIPCPKCELKELHHPSYFGLKEV</sequence>
<protein>
    <recommendedName>
        <fullName evidence="2">Rubredoxin-like domain-containing protein</fullName>
    </recommendedName>
</protein>
<comment type="caution">
    <text evidence="1">The sequence shown here is derived from an EMBL/GenBank/DDBJ whole genome shotgun (WGS) entry which is preliminary data.</text>
</comment>